<keyword evidence="2" id="KW-0346">Stress response</keyword>
<gene>
    <name evidence="4" type="ORF">VSX58_22200</name>
</gene>
<organism evidence="4 5">
    <name type="scientific">Brenneria populi</name>
    <dbReference type="NCBI Taxonomy" id="1505588"/>
    <lineage>
        <taxon>Bacteria</taxon>
        <taxon>Pseudomonadati</taxon>
        <taxon>Pseudomonadota</taxon>
        <taxon>Gammaproteobacteria</taxon>
        <taxon>Enterobacterales</taxon>
        <taxon>Pectobacteriaceae</taxon>
        <taxon>Brenneria</taxon>
    </lineage>
</organism>
<name>A0ABU6JY02_9GAMM</name>
<keyword evidence="1" id="KW-0963">Cytoplasm</keyword>
<accession>A0ABU6JY02</accession>
<dbReference type="Pfam" id="PF10796">
    <property type="entry name" value="Anti-adapt_IraP"/>
    <property type="match status" value="1"/>
</dbReference>
<evidence type="ECO:0000313" key="5">
    <source>
        <dbReference type="Proteomes" id="UP001309705"/>
    </source>
</evidence>
<comment type="caution">
    <text evidence="4">The sequence shown here is derived from an EMBL/GenBank/DDBJ whole genome shotgun (WGS) entry which is preliminary data.</text>
</comment>
<evidence type="ECO:0000256" key="3">
    <source>
        <dbReference type="ARBA" id="ARBA00023054"/>
    </source>
</evidence>
<evidence type="ECO:0000313" key="4">
    <source>
        <dbReference type="EMBL" id="MEC5345298.1"/>
    </source>
</evidence>
<sequence length="88" mass="10010">MNNLLSQLLMKLAEKEVGEKELNAKIELLETLVFSIISMLDDNQINELTKRVECVLAEEPQRGGDDTCLTIELLTRSINRFTTTSIRN</sequence>
<proteinExistence type="predicted"/>
<dbReference type="EMBL" id="JAYWTM010000052">
    <property type="protein sequence ID" value="MEC5345298.1"/>
    <property type="molecule type" value="Genomic_DNA"/>
</dbReference>
<reference evidence="4 5" key="1">
    <citation type="journal article" date="2017" name="Int. J. Syst. Evol. Microbiol.">
        <title>Brenneria populi subsp. brevivirga subsp. nov. isolated from symptomatic bark of Populus x euramericana canker, and description of Brenneria populi subsp. populi subsp. nov.</title>
        <authorList>
            <person name="Zheng M.H."/>
            <person name="Piao C.G."/>
            <person name="Xue H."/>
            <person name="Guo M.W."/>
            <person name="Li Y."/>
        </authorList>
    </citation>
    <scope>NUCLEOTIDE SEQUENCE [LARGE SCALE GENOMIC DNA]</scope>
    <source>
        <strain evidence="4 5">D9-5</strain>
    </source>
</reference>
<dbReference type="InterPro" id="IPR019732">
    <property type="entry name" value="SigmaS_Anti-adapt_IraP"/>
</dbReference>
<dbReference type="Proteomes" id="UP001309705">
    <property type="component" value="Unassembled WGS sequence"/>
</dbReference>
<dbReference type="RefSeq" id="WP_327619953.1">
    <property type="nucleotide sequence ID" value="NZ_JAYWTM010000052.1"/>
</dbReference>
<evidence type="ECO:0000256" key="2">
    <source>
        <dbReference type="ARBA" id="ARBA00023016"/>
    </source>
</evidence>
<keyword evidence="5" id="KW-1185">Reference proteome</keyword>
<protein>
    <submittedName>
        <fullName evidence="4">Sigma-S stabilization anti-adapter protein IraP</fullName>
    </submittedName>
</protein>
<keyword evidence="3" id="KW-0175">Coiled coil</keyword>
<evidence type="ECO:0000256" key="1">
    <source>
        <dbReference type="ARBA" id="ARBA00022490"/>
    </source>
</evidence>